<gene>
    <name evidence="1" type="primary">7</name>
    <name evidence="1" type="ORF">SEA_ONEIAGILLIAN_7</name>
</gene>
<organism evidence="1 2">
    <name type="scientific">Microbacterium phage OneinaGillian</name>
    <dbReference type="NCBI Taxonomy" id="2301604"/>
    <lineage>
        <taxon>Viruses</taxon>
        <taxon>Duplodnaviria</taxon>
        <taxon>Heunggongvirae</taxon>
        <taxon>Uroviricota</taxon>
        <taxon>Caudoviricetes</taxon>
        <taxon>Gillianvirus</taxon>
        <taxon>Gillianvirus oneinagillian</taxon>
    </lineage>
</organism>
<reference evidence="1 2" key="1">
    <citation type="submission" date="2018-08" db="EMBL/GenBank/DDBJ databases">
        <authorList>
            <person name="Miller G.E."/>
            <person name="Abrahams R."/>
            <person name="Bazan D.C."/>
            <person name="Beglau B.C."/>
            <person name="Blaylock E.C."/>
            <person name="Choi J.D."/>
            <person name="Grewal S.K."/>
            <person name="Hernandez E.V."/>
            <person name="Kim D.J."/>
            <person name="Kim K."/>
            <person name="Lee Y."/>
            <person name="Linde M.K."/>
            <person name="Lopez M.B."/>
            <person name="Pangalila E."/>
            <person name="Parker M.A."/>
            <person name="Specht R.C."/>
            <person name="Teng M.C."/>
            <person name="Toledo B."/>
            <person name="Tran S."/>
            <person name="Yu H."/>
            <person name="Kalaj N."/>
            <person name="Muthiah A.S."/>
            <person name="Dean N.S."/>
            <person name="Diaz A."/>
            <person name="Garlena R.A."/>
            <person name="Russell D.A."/>
            <person name="Pope W.H."/>
            <person name="Jacobs-Sera D."/>
            <person name="Hatfull G.F."/>
        </authorList>
    </citation>
    <scope>NUCLEOTIDE SEQUENCE [LARGE SCALE GENOMIC DNA]</scope>
</reference>
<accession>A0A385UKI1</accession>
<protein>
    <submittedName>
        <fullName evidence="1">Uncharacterized protein</fullName>
    </submittedName>
</protein>
<proteinExistence type="predicted"/>
<evidence type="ECO:0000313" key="1">
    <source>
        <dbReference type="EMBL" id="AYB70117.1"/>
    </source>
</evidence>
<evidence type="ECO:0000313" key="2">
    <source>
        <dbReference type="Proteomes" id="UP000279330"/>
    </source>
</evidence>
<sequence length="80" mass="8720">MTEPTDPLEALDFAPRCESTTFKHVRCQVPAEVVFHSSCGCATFVCITHAAEITSPTAVFYCREHQAHVTVSPPTRLNGA</sequence>
<dbReference type="GeneID" id="55003682"/>
<dbReference type="KEGG" id="vg:55003682"/>
<dbReference type="Proteomes" id="UP000279330">
    <property type="component" value="Segment"/>
</dbReference>
<dbReference type="EMBL" id="MH727556">
    <property type="protein sequence ID" value="AYB70117.1"/>
    <property type="molecule type" value="Genomic_DNA"/>
</dbReference>
<name>A0A385UKI1_9CAUD</name>
<keyword evidence="2" id="KW-1185">Reference proteome</keyword>
<dbReference type="RefSeq" id="YP_009812613.1">
    <property type="nucleotide sequence ID" value="NC_048068.1"/>
</dbReference>